<proteinExistence type="predicted"/>
<organism evidence="5 6">
    <name type="scientific">Geodia barretti</name>
    <name type="common">Barrett's horny sponge</name>
    <dbReference type="NCBI Taxonomy" id="519541"/>
    <lineage>
        <taxon>Eukaryota</taxon>
        <taxon>Metazoa</taxon>
        <taxon>Porifera</taxon>
        <taxon>Demospongiae</taxon>
        <taxon>Heteroscleromorpha</taxon>
        <taxon>Tetractinellida</taxon>
        <taxon>Astrophorina</taxon>
        <taxon>Geodiidae</taxon>
        <taxon>Geodia</taxon>
    </lineage>
</organism>
<feature type="compositionally biased region" description="Basic and acidic residues" evidence="3">
    <location>
        <begin position="2404"/>
        <end position="2415"/>
    </location>
</feature>
<feature type="region of interest" description="Disordered" evidence="3">
    <location>
        <begin position="2388"/>
        <end position="2548"/>
    </location>
</feature>
<sequence>TATLASPPPHPLPPLSSLHSSHNHNNKDPHLFTPTLTPVPDSERSRKTKSRIGRRSATTLSLPYPLTHNVVRGLLMYCVSLSNERDWLQLPMVCKAVSILTELSSAPLPLPSLLTCSQLTLLLSTALSPLPSANPAPSNDPSNQRWACQAISWMVMSLVHFGHVGSPVEGEGEEEQVERVGEKALPVKEEAVMVDREPEKEKGSADKPPSVSLQTDEWSFPQPPTLDLDMFGLLDDFNPMLQPFSSSFPIPPATFQIPPPLPIPTSETFAPAPFLPPHISIATAPPSIADLKSLFLSASPPPPPSLQLFPKPNHHYKLKKKLSKHHHIKSSKYAPGDYTEYPDPAPMSASKSPAVNPYRSFLISSCVDQRLRCSLDYPAELCLQNVAREQYEAVLRSVVTAQPSSGVTPREEEEEGKGERGLEDACDLVCESLDCLLSLARGPKPQVTLVSLLIFWSELNSLLFNKKAATPLQLGCQRRQNQVSLSSPKLLRALGECLSHTPSGHTPSRDATWQIGFSLLQQLCSSHAYLPLKPSQLSQLLLAFFTSTDELPNVGVARGVVSEFLKTVFELNLDVASGTGEEDVEEWKEGKENGEAGSRSDGIKGVHVILEVLVKILKERPAVLSSPMFHTLVKVFNEESAIGSLFPPHPAPCCLAVSCVRHLLQMIPTMIRSSHLNAVCHNVQLFAADIDPTKYRYRNSGASNLKWQNLPLDNTDPAQGLKVTADLIQFVRRTLFLSKSLPPEVLSHVMKGMDAPLCLSFPLTCLVHGNSTLLENFFSLLADSALSHTVPRPPGKTPLAPRSPLSELSTLLRTLYDKCEDLSAFHRPLLSVIGSTAPLSPSFLSFFNGVLTQLSSPSSKGQLELFLRDGGARGVFERLVKSCQDSSYSASSSLSHTLLQQVGQQQSPRGDSTHLVNYLPLASLALTPGTAPLSDLQSGQMSDAPSRSSAFHHKFQSGDHDQEVVISATLSHPILLRCLQLFQPLGLLQNGPSSVLVEVSAQPKLAPPTPTTPSIPTSGLGCVKIEFQTPVLAREVRVHLRRPAVSDSISLSHMFLLGVGYGASPPGGTAGGKLSEEEASHPCSYWLDIVSRWQSNPVALEEAASVPQLVPTYLSLISTQQNTLSMKGKDQVMQLLVSLTQHSPEVSQSIVQHVMGLSRKATPTATPHAVELLHRLCVPDTEESLQRCLVCLRQLSAVPETHSPNLPVLVRALASSVWHGDGKLVSTHLPEDMFSSLAETTISLPLDSPPRQSLNLLLLSLCSHTPHIFSLLLERCQTTLASSSVPLLPPHLPPLLSTLSHVAHSLPCSSALLSSPFLPSILTELCKTFTELALQTTGDSDMSLTWSTSLPRACALLAFLTDFARDWAPAKEWLGGEGRSNLWPHLLKFLCLAEDHPRCPLSPLEIAFTQDVGLEFFLCVVQHSSNNKQVFSKLLANALTGSFTLHPTLPSKLTPYLSSFTHRLLVELVLAEEPCIILLKQLPHQSISPSSLPLAHTSPLFHPCIPVTRDSFLFSLPRSLPLSHLSSLCTPSSTSRSKVSTTNSSQTTSTKFPNVAQQTPSQVLTLPLGHKKSSIPWHKSTPQEAKKAFAPMPNVFFSLSSSGRPFFSPQATLSEVLSLTSPEPIPSLSLFVHVSHDPVIRESFVPRLAPATLPPSMLETFASTGGLSLLSHCLPSLHPSFWPSQSETCDSPSLVAPRPFSLSSPPDTPSPHSLVTLGLCLRLRCYGDFLLQQRPMARSLLLMLLGAEYKETVTPAMSEQLPFVPYRVLLQLMTEHPVPNEVGVACREGVMRGGVIHQLLSSLSALGHRPRATPLSSSNQDLASSSSDAVPRPDRGGMGSRHRLYWAKGTGFGTGSTTSEWNMDAMRAKQKSEEKHVCLVFAILWECLAQPEGCGQGAESWCDSALADLLASSCLLPALATYLVNDSILDIAKHTELYLSALGLLYSFTLHPSLLSLLTLPIFPASGDPPSMTSSSDGRGGLSLVGLSRRLKSTVMSYSKAARLKTAAGVSNKATPTRDEQLPLPPPRPPQRVRQRTGLQTKDEGVSPEADVAELTSAMLATAERVLSTATELRGGDGGEEGERRETWETNSTDEYMQTMSPLQFDTFQIVEEDENGKLSVLVPFHYENRLKPSQSSTYGPAWARRLAQEVSSLATSLPLSSSSSVFVRCDENRLDVMKVLITGPSDTPYANGCFEFDVLFPEEYPQGPMLVNLLTTGQGTVRFNPNLYNDGKVCLSVLNTWHGRPEEKWNSETSSFLQVLVSIQSLVLVSDPYFNEPGYEQYRGTPYGDQKSLTYNVNLYVATIQWAMIHQLQNPSPCFREVILKHFHLRRGEVLRQCQAWVRSLAEGIKKMQGRGMATAPLTPLLHKLVKTIETLRTEIVKIERKLGGSSPGAGGGATTSLDKTDAVVSEENKVQSTSDLLRDASPGSDAACPTLEEESPGLETAHPESEPTAPDTNTSDATSDIQDAKCESEVPAAKLESEASGNTVCDTDESLQQDTRTSQQQESEPNVQDSGPNHEGLDQPSDNNGAAVANGNLPVDHVTNQQ</sequence>
<dbReference type="SUPFAM" id="SSF54495">
    <property type="entry name" value="UBC-like"/>
    <property type="match status" value="1"/>
</dbReference>
<evidence type="ECO:0000256" key="3">
    <source>
        <dbReference type="SAM" id="MobiDB-lite"/>
    </source>
</evidence>
<evidence type="ECO:0000259" key="4">
    <source>
        <dbReference type="PROSITE" id="PS50127"/>
    </source>
</evidence>
<feature type="compositionally biased region" description="Polar residues" evidence="3">
    <location>
        <begin position="2498"/>
        <end position="2517"/>
    </location>
</feature>
<dbReference type="SMART" id="SM00212">
    <property type="entry name" value="UBCc"/>
    <property type="match status" value="1"/>
</dbReference>
<dbReference type="InterPro" id="IPR000608">
    <property type="entry name" value="UBC"/>
</dbReference>
<comment type="caution">
    <text evidence="5">The sequence shown here is derived from an EMBL/GenBank/DDBJ whole genome shotgun (WGS) entry which is preliminary data.</text>
</comment>
<feature type="region of interest" description="Disordered" evidence="3">
    <location>
        <begin position="2007"/>
        <end position="2049"/>
    </location>
</feature>
<feature type="compositionally biased region" description="Low complexity" evidence="3">
    <location>
        <begin position="1527"/>
        <end position="1550"/>
    </location>
</feature>
<feature type="region of interest" description="Disordered" evidence="3">
    <location>
        <begin position="193"/>
        <end position="219"/>
    </location>
</feature>
<feature type="compositionally biased region" description="Low complexity" evidence="3">
    <location>
        <begin position="1815"/>
        <end position="1829"/>
    </location>
</feature>
<accession>A0AA35TJ11</accession>
<dbReference type="GO" id="GO:0005634">
    <property type="term" value="C:nucleus"/>
    <property type="evidence" value="ECO:0007669"/>
    <property type="project" value="TreeGrafter"/>
</dbReference>
<keyword evidence="1" id="KW-0808">Transferase</keyword>
<dbReference type="GO" id="GO:0016740">
    <property type="term" value="F:transferase activity"/>
    <property type="evidence" value="ECO:0007669"/>
    <property type="project" value="UniProtKB-KW"/>
</dbReference>
<feature type="domain" description="UBC core" evidence="4">
    <location>
        <begin position="2142"/>
        <end position="2307"/>
    </location>
</feature>
<feature type="compositionally biased region" description="Basic and acidic residues" evidence="3">
    <location>
        <begin position="193"/>
        <end position="205"/>
    </location>
</feature>
<feature type="region of interest" description="Disordered" evidence="3">
    <location>
        <begin position="1"/>
        <end position="54"/>
    </location>
</feature>
<evidence type="ECO:0000313" key="5">
    <source>
        <dbReference type="EMBL" id="CAI8048498.1"/>
    </source>
</evidence>
<dbReference type="PANTHER" id="PTHR46116">
    <property type="entry name" value="(E3-INDEPENDENT) E2 UBIQUITIN-CONJUGATING ENZYME"/>
    <property type="match status" value="1"/>
</dbReference>
<evidence type="ECO:0000313" key="6">
    <source>
        <dbReference type="Proteomes" id="UP001174909"/>
    </source>
</evidence>
<reference evidence="5" key="1">
    <citation type="submission" date="2023-03" db="EMBL/GenBank/DDBJ databases">
        <authorList>
            <person name="Steffen K."/>
            <person name="Cardenas P."/>
        </authorList>
    </citation>
    <scope>NUCLEOTIDE SEQUENCE</scope>
</reference>
<dbReference type="Pfam" id="PF00179">
    <property type="entry name" value="UQ_con"/>
    <property type="match status" value="1"/>
</dbReference>
<dbReference type="GO" id="GO:0043066">
    <property type="term" value="P:negative regulation of apoptotic process"/>
    <property type="evidence" value="ECO:0007669"/>
    <property type="project" value="TreeGrafter"/>
</dbReference>
<keyword evidence="2" id="KW-0833">Ubl conjugation pathway</keyword>
<dbReference type="PANTHER" id="PTHR46116:SF39">
    <property type="entry name" value="BACULOVIRAL IAP REPEAT-CONTAINING PROTEIN 6"/>
    <property type="match status" value="1"/>
</dbReference>
<feature type="non-terminal residue" evidence="5">
    <location>
        <position position="2548"/>
    </location>
</feature>
<feature type="region of interest" description="Disordered" evidence="3">
    <location>
        <begin position="933"/>
        <end position="953"/>
    </location>
</feature>
<feature type="compositionally biased region" description="Pro residues" evidence="3">
    <location>
        <begin position="1"/>
        <end position="14"/>
    </location>
</feature>
<dbReference type="EMBL" id="CASHTH010003729">
    <property type="protein sequence ID" value="CAI8048498.1"/>
    <property type="molecule type" value="Genomic_DNA"/>
</dbReference>
<dbReference type="Gene3D" id="3.10.110.10">
    <property type="entry name" value="Ubiquitin Conjugating Enzyme"/>
    <property type="match status" value="1"/>
</dbReference>
<dbReference type="Proteomes" id="UP001174909">
    <property type="component" value="Unassembled WGS sequence"/>
</dbReference>
<dbReference type="CDD" id="cd23810">
    <property type="entry name" value="UBCc_BIRC6"/>
    <property type="match status" value="1"/>
</dbReference>
<gene>
    <name evidence="5" type="ORF">GBAR_LOCUS26745</name>
</gene>
<evidence type="ECO:0000256" key="1">
    <source>
        <dbReference type="ARBA" id="ARBA00022679"/>
    </source>
</evidence>
<evidence type="ECO:0000256" key="2">
    <source>
        <dbReference type="ARBA" id="ARBA00022786"/>
    </source>
</evidence>
<dbReference type="FunFam" id="3.10.110.10:FF:000014">
    <property type="entry name" value="Baculoviral IAP repeat-containing protein 6"/>
    <property type="match status" value="1"/>
</dbReference>
<feature type="compositionally biased region" description="Polar residues" evidence="3">
    <location>
        <begin position="2456"/>
        <end position="2467"/>
    </location>
</feature>
<dbReference type="GO" id="GO:0004869">
    <property type="term" value="F:cysteine-type endopeptidase inhibitor activity"/>
    <property type="evidence" value="ECO:0007669"/>
    <property type="project" value="TreeGrafter"/>
</dbReference>
<keyword evidence="6" id="KW-1185">Reference proteome</keyword>
<feature type="region of interest" description="Disordered" evidence="3">
    <location>
        <begin position="1810"/>
        <end position="1839"/>
    </location>
</feature>
<feature type="region of interest" description="Disordered" evidence="3">
    <location>
        <begin position="1527"/>
        <end position="1556"/>
    </location>
</feature>
<feature type="compositionally biased region" description="Polar residues" evidence="3">
    <location>
        <begin position="935"/>
        <end position="949"/>
    </location>
</feature>
<protein>
    <submittedName>
        <fullName evidence="5">Baculoviral IAP repeat-containing protein 6</fullName>
    </submittedName>
</protein>
<dbReference type="PROSITE" id="PS50127">
    <property type="entry name" value="UBC_2"/>
    <property type="match status" value="1"/>
</dbReference>
<name>A0AA35TJ11_GEOBA</name>
<feature type="region of interest" description="Disordered" evidence="3">
    <location>
        <begin position="580"/>
        <end position="599"/>
    </location>
</feature>
<dbReference type="InterPro" id="IPR016135">
    <property type="entry name" value="UBQ-conjugating_enzyme/RWD"/>
</dbReference>